<reference evidence="3 4" key="1">
    <citation type="submission" date="2015-04" db="EMBL/GenBank/DDBJ databases">
        <authorList>
            <consortium name="Pathogen Informatics"/>
        </authorList>
    </citation>
    <scope>NUCLEOTIDE SEQUENCE [LARGE SCALE GENOMIC DNA]</scope>
    <source>
        <strain evidence="3 4">SGS1</strain>
    </source>
</reference>
<sequence>MTESCLSYFHFLIIALHLSKKYNLKFQRRLYQDLIDTYCYKKKLNIKKFILDNKFYLYYEDLNYLYKYTKEICKKGNSENLIKYAYIYCCYKLRKENSKVIVLMILDHDFIIYNCNNNLYENYKKKDLKIYENNFYDVKSLPGYSAAYYLLGKLYEQEAKKEFINEIKKKKLIDISFYCYYLCYKTCPFLICSFKKLLLIYNNFYSSKYTEEIKKISKFYNFRIHIYGKWKYGSIKKQELHEQIRNSDFDNSVLELIELEDQINNTNIKNCEFIFSLIEEDKINNFFLNWIQILKDSNVPINSKSKFISKEAIYDISTVGKFYFYLYSNNIKKSLFLLDKWENKPIFSIIVFYFKGLCYFLLRNYRKSAFFFEKIHDIECYFTKHLPILSTCYWHLKQLNKIEYILISYPKKEINEYFVCLIGNYFSLKNNKELSAYFFRKAMKLNTLYEYAYILYSCEMKNLGKIRKAVIALSRCLQINPCNYKAHLLLSIILFQYGDVELANIHLSLSLKLNIEDPIICIYSALLYDHNEKYETALLCLEQAQKNFYEGLDLYILQGIIFLKMKRNLDALNSFLRAQKIYPNCNYINTFIALALALEKKFEKSKKLVKEIVIQNSNHINRRLLEDINDCCTLKKIPNIYLLNKVEFFYK</sequence>
<dbReference type="OMA" id="LYSCEMK"/>
<proteinExistence type="inferred from homology"/>
<evidence type="ECO:0000313" key="4">
    <source>
        <dbReference type="Proteomes" id="UP000220158"/>
    </source>
</evidence>
<dbReference type="PANTHER" id="PTHR12558">
    <property type="entry name" value="CELL DIVISION CYCLE 16,23,27"/>
    <property type="match status" value="1"/>
</dbReference>
<keyword evidence="4" id="KW-1185">Reference proteome</keyword>
<dbReference type="SMART" id="SM00028">
    <property type="entry name" value="TPR"/>
    <property type="match status" value="5"/>
</dbReference>
<dbReference type="GO" id="GO:0051301">
    <property type="term" value="P:cell division"/>
    <property type="evidence" value="ECO:0007669"/>
    <property type="project" value="TreeGrafter"/>
</dbReference>
<dbReference type="AlphaFoldDB" id="A0A1J1H785"/>
<dbReference type="GeneID" id="39736775"/>
<dbReference type="EMBL" id="LN835305">
    <property type="protein sequence ID" value="CRH00652.1"/>
    <property type="molecule type" value="Genomic_DNA"/>
</dbReference>
<dbReference type="InterPro" id="IPR011990">
    <property type="entry name" value="TPR-like_helical_dom_sf"/>
</dbReference>
<dbReference type="Gene3D" id="1.25.40.10">
    <property type="entry name" value="Tetratricopeptide repeat domain"/>
    <property type="match status" value="1"/>
</dbReference>
<dbReference type="InterPro" id="IPR019734">
    <property type="entry name" value="TPR_rpt"/>
</dbReference>
<dbReference type="VEuPathDB" id="PlasmoDB:PRELSG_1030800"/>
<comment type="similarity">
    <text evidence="2">Belongs to the APC3/CDC27 family.</text>
</comment>
<gene>
    <name evidence="3" type="ORF">PRELSG_1030800</name>
</gene>
<evidence type="ECO:0000256" key="2">
    <source>
        <dbReference type="ARBA" id="ARBA00038210"/>
    </source>
</evidence>
<dbReference type="PANTHER" id="PTHR12558:SF13">
    <property type="entry name" value="CELL DIVISION CYCLE PROTEIN 27 HOMOLOG"/>
    <property type="match status" value="1"/>
</dbReference>
<name>A0A1J1H785_PLARL</name>
<protein>
    <submittedName>
        <fullName evidence="3">Anaphase promoting complex subunit, putative</fullName>
    </submittedName>
</protein>
<keyword evidence="1" id="KW-0802">TPR repeat</keyword>
<dbReference type="KEGG" id="prel:PRELSG_1030800"/>
<dbReference type="SUPFAM" id="SSF48452">
    <property type="entry name" value="TPR-like"/>
    <property type="match status" value="2"/>
</dbReference>
<organism evidence="3 4">
    <name type="scientific">Plasmodium relictum</name>
    <dbReference type="NCBI Taxonomy" id="85471"/>
    <lineage>
        <taxon>Eukaryota</taxon>
        <taxon>Sar</taxon>
        <taxon>Alveolata</taxon>
        <taxon>Apicomplexa</taxon>
        <taxon>Aconoidasida</taxon>
        <taxon>Haemosporida</taxon>
        <taxon>Plasmodiidae</taxon>
        <taxon>Plasmodium</taxon>
        <taxon>Plasmodium (Haemamoeba)</taxon>
    </lineage>
</organism>
<dbReference type="OrthoDB" id="329563at2759"/>
<evidence type="ECO:0000313" key="3">
    <source>
        <dbReference type="EMBL" id="CRH00652.1"/>
    </source>
</evidence>
<dbReference type="Proteomes" id="UP000220158">
    <property type="component" value="Chromosome 10"/>
</dbReference>
<dbReference type="RefSeq" id="XP_028533655.1">
    <property type="nucleotide sequence ID" value="XM_028677247.1"/>
</dbReference>
<evidence type="ECO:0000256" key="1">
    <source>
        <dbReference type="ARBA" id="ARBA00022803"/>
    </source>
</evidence>
<accession>A0A1J1H785</accession>